<organism evidence="3 4">
    <name type="scientific">Meloidogyne hapla</name>
    <name type="common">Root-knot nematode worm</name>
    <dbReference type="NCBI Taxonomy" id="6305"/>
    <lineage>
        <taxon>Eukaryota</taxon>
        <taxon>Metazoa</taxon>
        <taxon>Ecdysozoa</taxon>
        <taxon>Nematoda</taxon>
        <taxon>Chromadorea</taxon>
        <taxon>Rhabditida</taxon>
        <taxon>Tylenchina</taxon>
        <taxon>Tylenchomorpha</taxon>
        <taxon>Tylenchoidea</taxon>
        <taxon>Meloidogynidae</taxon>
        <taxon>Meloidogyninae</taxon>
        <taxon>Meloidogyne</taxon>
    </lineage>
</organism>
<evidence type="ECO:0000313" key="3">
    <source>
        <dbReference type="Proteomes" id="UP000095281"/>
    </source>
</evidence>
<keyword evidence="3" id="KW-1185">Reference proteome</keyword>
<feature type="region of interest" description="Disordered" evidence="1">
    <location>
        <begin position="226"/>
        <end position="253"/>
    </location>
</feature>
<protein>
    <submittedName>
        <fullName evidence="4">G_PROTEIN_RECEP_F1_2 domain-containing protein</fullName>
    </submittedName>
</protein>
<keyword evidence="2" id="KW-1133">Transmembrane helix</keyword>
<feature type="transmembrane region" description="Helical" evidence="2">
    <location>
        <begin position="45"/>
        <end position="73"/>
    </location>
</feature>
<reference evidence="4" key="1">
    <citation type="submission" date="2016-11" db="UniProtKB">
        <authorList>
            <consortium name="WormBaseParasite"/>
        </authorList>
    </citation>
    <scope>IDENTIFICATION</scope>
</reference>
<name>A0A1I8BDN5_MELHA</name>
<keyword evidence="2" id="KW-0472">Membrane</keyword>
<dbReference type="SUPFAM" id="SSF81321">
    <property type="entry name" value="Family A G protein-coupled receptor-like"/>
    <property type="match status" value="1"/>
</dbReference>
<feature type="region of interest" description="Disordered" evidence="1">
    <location>
        <begin position="164"/>
        <end position="201"/>
    </location>
</feature>
<dbReference type="WBParaSite" id="MhA1_Contig196.frz3.gene9">
    <property type="protein sequence ID" value="MhA1_Contig196.frz3.gene9"/>
    <property type="gene ID" value="MhA1_Contig196.frz3.gene9"/>
</dbReference>
<keyword evidence="2" id="KW-0812">Transmembrane</keyword>
<evidence type="ECO:0000256" key="2">
    <source>
        <dbReference type="SAM" id="Phobius"/>
    </source>
</evidence>
<dbReference type="Proteomes" id="UP000095281">
    <property type="component" value="Unplaced"/>
</dbReference>
<feature type="compositionally biased region" description="Basic and acidic residues" evidence="1">
    <location>
        <begin position="180"/>
        <end position="201"/>
    </location>
</feature>
<dbReference type="Gene3D" id="1.20.1070.10">
    <property type="entry name" value="Rhodopsin 7-helix transmembrane proteins"/>
    <property type="match status" value="1"/>
</dbReference>
<evidence type="ECO:0000313" key="4">
    <source>
        <dbReference type="WBParaSite" id="MhA1_Contig196.frz3.gene9"/>
    </source>
</evidence>
<feature type="compositionally biased region" description="Basic and acidic residues" evidence="1">
    <location>
        <begin position="244"/>
        <end position="253"/>
    </location>
</feature>
<dbReference type="AlphaFoldDB" id="A0A1I8BDN5"/>
<proteinExistence type="predicted"/>
<sequence length="253" mass="28110">MEASTMELHSPSTLLFNASSTPSVICEDMNAYLWNARRDLTTRPFVMAAFASFYSSIIILGLIGNSCVIIAIARIRSLQTVPNMLRAAFLQLVPQCIKHSLTCTCSKSNGRLSGRSVARCIYLEESQLLGSSVLRGASSHLQKRETGYGNKNCFNCLIGSSGSIESSSNETQKQMIAVRSAEKKRDDQIPSHNGVERHHQHRLEKVLVDGGYESCITELEEQTWTGHLGKNFEDKEAYNSNDDLGERDTDERI</sequence>
<evidence type="ECO:0000256" key="1">
    <source>
        <dbReference type="SAM" id="MobiDB-lite"/>
    </source>
</evidence>
<accession>A0A1I8BDN5</accession>